<dbReference type="FunFam" id="2.10.25.10:FF:000505">
    <property type="entry name" value="Low-density lipoprotein receptor-related protein 1"/>
    <property type="match status" value="1"/>
</dbReference>
<evidence type="ECO:0000256" key="6">
    <source>
        <dbReference type="ARBA" id="ARBA00022837"/>
    </source>
</evidence>
<keyword evidence="5" id="KW-0677">Repeat</keyword>
<evidence type="ECO:0000256" key="12">
    <source>
        <dbReference type="PROSITE-ProRule" id="PRU00124"/>
    </source>
</evidence>
<evidence type="ECO:0000256" key="9">
    <source>
        <dbReference type="ARBA" id="ARBA00023157"/>
    </source>
</evidence>
<dbReference type="FunFam" id="4.10.400.10:FF:000010">
    <property type="entry name" value="Low-density lipoprotein receptor-related protein 1"/>
    <property type="match status" value="1"/>
</dbReference>
<dbReference type="GO" id="GO:0042562">
    <property type="term" value="F:hormone binding"/>
    <property type="evidence" value="ECO:0007669"/>
    <property type="project" value="TreeGrafter"/>
</dbReference>
<organism evidence="15 16">
    <name type="scientific">Albula glossodonta</name>
    <name type="common">roundjaw bonefish</name>
    <dbReference type="NCBI Taxonomy" id="121402"/>
    <lineage>
        <taxon>Eukaryota</taxon>
        <taxon>Metazoa</taxon>
        <taxon>Chordata</taxon>
        <taxon>Craniata</taxon>
        <taxon>Vertebrata</taxon>
        <taxon>Euteleostomi</taxon>
        <taxon>Actinopterygii</taxon>
        <taxon>Neopterygii</taxon>
        <taxon>Teleostei</taxon>
        <taxon>Albuliformes</taxon>
        <taxon>Albulidae</taxon>
        <taxon>Albula</taxon>
    </lineage>
</organism>
<feature type="disulfide bond" evidence="12">
    <location>
        <begin position="82"/>
        <end position="94"/>
    </location>
</feature>
<dbReference type="GO" id="GO:0016324">
    <property type="term" value="C:apical plasma membrane"/>
    <property type="evidence" value="ECO:0007669"/>
    <property type="project" value="TreeGrafter"/>
</dbReference>
<dbReference type="Gene3D" id="2.10.25.10">
    <property type="entry name" value="Laminin"/>
    <property type="match status" value="3"/>
</dbReference>
<evidence type="ECO:0000256" key="11">
    <source>
        <dbReference type="ARBA" id="ARBA00023180"/>
    </source>
</evidence>
<dbReference type="InterPro" id="IPR051221">
    <property type="entry name" value="LDLR-related"/>
</dbReference>
<keyword evidence="6" id="KW-0106">Calcium</keyword>
<feature type="disulfide bond" evidence="12">
    <location>
        <begin position="233"/>
        <end position="248"/>
    </location>
</feature>
<evidence type="ECO:0000313" key="15">
    <source>
        <dbReference type="EMBL" id="KAG9353469.1"/>
    </source>
</evidence>
<evidence type="ECO:0000313" key="16">
    <source>
        <dbReference type="Proteomes" id="UP000824540"/>
    </source>
</evidence>
<dbReference type="FunFam" id="2.10.25.10:FF:000144">
    <property type="entry name" value="Low-density lipoprotein receptor-related protein 1"/>
    <property type="match status" value="1"/>
</dbReference>
<feature type="repeat" description="LDL-receptor class B" evidence="13">
    <location>
        <begin position="455"/>
        <end position="497"/>
    </location>
</feature>
<dbReference type="FunFam" id="2.120.10.30:FF:000132">
    <property type="entry name" value="Uncharacterized protein"/>
    <property type="match status" value="1"/>
</dbReference>
<feature type="repeat" description="LDL-receptor class B" evidence="13">
    <location>
        <begin position="999"/>
        <end position="1042"/>
    </location>
</feature>
<evidence type="ECO:0000256" key="10">
    <source>
        <dbReference type="ARBA" id="ARBA00023170"/>
    </source>
</evidence>
<dbReference type="InterPro" id="IPR002172">
    <property type="entry name" value="LDrepeatLR_classA_rpt"/>
</dbReference>
<sequence>MASPMVVAFLKILCEMCFDSERGTHKRQGPFCKNALCQLTAPSDAHRGSSEPGQNGLAFDGTCVADNDCGDNSDEAGCSHSCSSAQFKCNSGRCIPEYWTCDGDNDCGDLSDETHANCTNQATRPPGGCHTDEFQCRMDGLCIPMRWRCDGDTDCMDLSDEKNCEGVTHMCDPAVKFGCRDSARCISKAWVCDGDSDCEDNSDEDNCEALVCKLSHHVCANDTSICLPAEKLCDGTDDCPDGSDEKLCDLCSLDNGGCSHNCTVAPGEGILCSCPLGMELGADNKTCQIQSFCAKHLKCSQRCEQEKNQVKCSCYEGWALEPDMENCKSLGESEGLGARAWGLVAGAWWLGGGVWLLGHGCWGLGGGAWLLGPGGFGIRRIDLHKGEFSVLVPGLRNTIALDFHLNQSSLYWTDVVEDKIYRGKLSENGALTSFEVVIQYGLATPEGLAVDWIAGNIYWVESNLDQIEVAKLDGTMRTTLLAGEVEHPRAIALDPRKGILFWTDWDASLPRIEAASMSGEGRRTIHKETGNGGWPNGLTVDYLEERIMWIDARSDAIYSAKYDGSGLIEVLRGHEYLSHPFAVTMYGGEVYWTDWRTNTLAKANKWTGLNVTVVQRTNTQPFDLQVYHPSRQPQAPNPCAGNGGKGPCSHLCLINYNQTFSCACPHLMKLSNDRHTCYESRQFLLYARQIEIRGVDIDNPYYNYIISFTMPDIDNVTALDYDALEHRIYWSDVRTQTIKRAFINGTGVETKQINVARLDGSFKNAVIQGLDKPHCLVLHPILGKLYWTDGDNISIANMDGSNHSVLFTDQKGPVGLSIDFDEERLYWVSSGNSTISRCRLDGTGLEVMEGLKDKLTKATALGIMGDKLWWADQGTEQIGTCDKKDGGNWKVLRNSTSPMMHMKIYNETVQKGVGSFLLYSVHEGIRGIPLDPSDKSDALVPVSGTSLAVGIDFHAGNIYWTDQGFDVIEVARLNGSFRYVVISQGLDKPRAIAVHPARGYLFWTEWGQYPRIERSRLDGSQRGVLVNVSISWPNGISIDYQEGLLYWCDARTDKIERIDLETGQNREVVLASNNMDMFSVSIFESYIYWSDR</sequence>
<keyword evidence="11" id="KW-0325">Glycoprotein</keyword>
<keyword evidence="4" id="KW-0812">Transmembrane</keyword>
<dbReference type="PROSITE" id="PS50068">
    <property type="entry name" value="LDLRA_2"/>
    <property type="match status" value="4"/>
</dbReference>
<dbReference type="SMART" id="SM00135">
    <property type="entry name" value="LY"/>
    <property type="match status" value="12"/>
</dbReference>
<dbReference type="PROSITE" id="PS51120">
    <property type="entry name" value="LDLRB"/>
    <property type="match status" value="6"/>
</dbReference>
<dbReference type="Gene3D" id="4.10.400.10">
    <property type="entry name" value="Low-density Lipoprotein Receptor"/>
    <property type="match status" value="4"/>
</dbReference>
<dbReference type="FunFam" id="4.10.400.10:FF:000008">
    <property type="entry name" value="Low density lipoprotein receptor-related protein 1"/>
    <property type="match status" value="1"/>
</dbReference>
<dbReference type="FunFam" id="4.10.400.10:FF:000143">
    <property type="entry name" value="low-density lipoprotein receptor-related protein 1-like"/>
    <property type="match status" value="1"/>
</dbReference>
<dbReference type="CDD" id="cd00112">
    <property type="entry name" value="LDLa"/>
    <property type="match status" value="4"/>
</dbReference>
<evidence type="ECO:0000256" key="8">
    <source>
        <dbReference type="ARBA" id="ARBA00023136"/>
    </source>
</evidence>
<evidence type="ECO:0000256" key="4">
    <source>
        <dbReference type="ARBA" id="ARBA00022692"/>
    </source>
</evidence>
<dbReference type="GO" id="GO:0043235">
    <property type="term" value="C:receptor complex"/>
    <property type="evidence" value="ECO:0007669"/>
    <property type="project" value="TreeGrafter"/>
</dbReference>
<reference evidence="15" key="1">
    <citation type="thesis" date="2021" institute="BYU ScholarsArchive" country="Provo, UT, USA">
        <title>Applications of and Algorithms for Genome Assembly and Genomic Analyses with an Emphasis on Marine Teleosts.</title>
        <authorList>
            <person name="Pickett B.D."/>
        </authorList>
    </citation>
    <scope>NUCLEOTIDE SEQUENCE</scope>
    <source>
        <strain evidence="15">HI-2016</strain>
    </source>
</reference>
<evidence type="ECO:0000256" key="7">
    <source>
        <dbReference type="ARBA" id="ARBA00022989"/>
    </source>
</evidence>
<keyword evidence="10" id="KW-0675">Receptor</keyword>
<dbReference type="FunFam" id="2.10.25.10:FF:000129">
    <property type="entry name" value="Low-density lipoprotein receptor-related protein 1"/>
    <property type="match status" value="1"/>
</dbReference>
<dbReference type="Pfam" id="PF00057">
    <property type="entry name" value="Ldl_recept_a"/>
    <property type="match status" value="4"/>
</dbReference>
<keyword evidence="3" id="KW-0254">Endocytosis</keyword>
<feature type="domain" description="EGF-like" evidence="14">
    <location>
        <begin position="638"/>
        <end position="678"/>
    </location>
</feature>
<evidence type="ECO:0000256" key="3">
    <source>
        <dbReference type="ARBA" id="ARBA00022583"/>
    </source>
</evidence>
<dbReference type="InterPro" id="IPR036055">
    <property type="entry name" value="LDL_receptor-like_sf"/>
</dbReference>
<dbReference type="PROSITE" id="PS01209">
    <property type="entry name" value="LDLRA_1"/>
    <property type="match status" value="3"/>
</dbReference>
<name>A0A8T2PQ55_9TELE</name>
<feature type="disulfide bond" evidence="12">
    <location>
        <begin position="192"/>
        <end position="207"/>
    </location>
</feature>
<dbReference type="FunFam" id="2.120.10.30:FF:000009">
    <property type="entry name" value="Putative low-density lipoprotein receptor-related protein 1B"/>
    <property type="match status" value="1"/>
</dbReference>
<keyword evidence="8" id="KW-0472">Membrane</keyword>
<gene>
    <name evidence="15" type="ORF">JZ751_018068</name>
</gene>
<dbReference type="Pfam" id="PF14670">
    <property type="entry name" value="FXa_inhibition"/>
    <property type="match status" value="1"/>
</dbReference>
<keyword evidence="7" id="KW-1133">Transmembrane helix</keyword>
<dbReference type="OrthoDB" id="10066840at2759"/>
<keyword evidence="9 12" id="KW-1015">Disulfide bond</keyword>
<feature type="repeat" description="LDL-receptor class B" evidence="13">
    <location>
        <begin position="408"/>
        <end position="454"/>
    </location>
</feature>
<dbReference type="PANTHER" id="PTHR22722">
    <property type="entry name" value="LOW-DENSITY LIPOPROTEIN RECEPTOR-RELATED PROTEIN 2-RELATED"/>
    <property type="match status" value="1"/>
</dbReference>
<comment type="subcellular location">
    <subcellularLocation>
        <location evidence="1">Membrane</location>
        <topology evidence="1">Single-pass membrane protein</topology>
    </subcellularLocation>
</comment>
<dbReference type="PRINTS" id="PR00261">
    <property type="entry name" value="LDLRECEPTOR"/>
</dbReference>
<feature type="domain" description="EGF-like" evidence="14">
    <location>
        <begin position="250"/>
        <end position="288"/>
    </location>
</feature>
<feature type="repeat" description="LDL-receptor class B" evidence="13">
    <location>
        <begin position="783"/>
        <end position="822"/>
    </location>
</feature>
<protein>
    <recommendedName>
        <fullName evidence="14">EGF-like domain-containing protein</fullName>
    </recommendedName>
</protein>
<comment type="caution">
    <text evidence="12">Lacks conserved residue(s) required for the propagation of feature annotation.</text>
</comment>
<evidence type="ECO:0000256" key="2">
    <source>
        <dbReference type="ARBA" id="ARBA00022536"/>
    </source>
</evidence>
<evidence type="ECO:0000256" key="1">
    <source>
        <dbReference type="ARBA" id="ARBA00004167"/>
    </source>
</evidence>
<evidence type="ECO:0000259" key="14">
    <source>
        <dbReference type="SMART" id="SM00181"/>
    </source>
</evidence>
<dbReference type="SUPFAM" id="SSF57424">
    <property type="entry name" value="LDL receptor-like module"/>
    <property type="match status" value="4"/>
</dbReference>
<dbReference type="SUPFAM" id="SSF63825">
    <property type="entry name" value="YWTD domain"/>
    <property type="match status" value="3"/>
</dbReference>
<dbReference type="InterPro" id="IPR009030">
    <property type="entry name" value="Growth_fac_rcpt_cys_sf"/>
</dbReference>
<proteinExistence type="predicted"/>
<dbReference type="AlphaFoldDB" id="A0A8T2PQ55"/>
<dbReference type="Pfam" id="PF00058">
    <property type="entry name" value="Ldl_recept_b"/>
    <property type="match status" value="4"/>
</dbReference>
<feature type="domain" description="EGF-like" evidence="14">
    <location>
        <begin position="292"/>
        <end position="328"/>
    </location>
</feature>
<accession>A0A8T2PQ55</accession>
<dbReference type="InterPro" id="IPR023415">
    <property type="entry name" value="LDLR_class-A_CS"/>
</dbReference>
<dbReference type="Proteomes" id="UP000824540">
    <property type="component" value="Unassembled WGS sequence"/>
</dbReference>
<feature type="repeat" description="LDL-receptor class B" evidence="13">
    <location>
        <begin position="956"/>
        <end position="998"/>
    </location>
</feature>
<evidence type="ECO:0000256" key="5">
    <source>
        <dbReference type="ARBA" id="ARBA00022737"/>
    </source>
</evidence>
<dbReference type="EMBL" id="JAFBMS010000004">
    <property type="protein sequence ID" value="KAG9353469.1"/>
    <property type="molecule type" value="Genomic_DNA"/>
</dbReference>
<feature type="disulfide bond" evidence="12">
    <location>
        <begin position="149"/>
        <end position="164"/>
    </location>
</feature>
<dbReference type="PANTHER" id="PTHR22722:SF5">
    <property type="entry name" value="LOW-DENSITY LIPOPROTEIN RECEPTOR-RELATED PROTEIN 1B"/>
    <property type="match status" value="1"/>
</dbReference>
<keyword evidence="2" id="KW-0245">EGF-like domain</keyword>
<evidence type="ECO:0000256" key="13">
    <source>
        <dbReference type="PROSITE-ProRule" id="PRU00461"/>
    </source>
</evidence>
<dbReference type="InterPro" id="IPR000033">
    <property type="entry name" value="LDLR_classB_rpt"/>
</dbReference>
<comment type="caution">
    <text evidence="15">The sequence shown here is derived from an EMBL/GenBank/DDBJ whole genome shotgun (WGS) entry which is preliminary data.</text>
</comment>
<dbReference type="InterPro" id="IPR011042">
    <property type="entry name" value="6-blade_b-propeller_TolB-like"/>
</dbReference>
<dbReference type="SMART" id="SM00192">
    <property type="entry name" value="LDLa"/>
    <property type="match status" value="4"/>
</dbReference>
<feature type="repeat" description="LDL-receptor class B" evidence="13">
    <location>
        <begin position="498"/>
        <end position="544"/>
    </location>
</feature>
<dbReference type="SMART" id="SM00181">
    <property type="entry name" value="EGF"/>
    <property type="match status" value="3"/>
</dbReference>
<dbReference type="Gene3D" id="2.120.10.30">
    <property type="entry name" value="TolB, C-terminal domain"/>
    <property type="match status" value="4"/>
</dbReference>
<dbReference type="GO" id="GO:0006898">
    <property type="term" value="P:receptor-mediated endocytosis"/>
    <property type="evidence" value="ECO:0007669"/>
    <property type="project" value="TreeGrafter"/>
</dbReference>
<dbReference type="InterPro" id="IPR000742">
    <property type="entry name" value="EGF"/>
</dbReference>
<feature type="disulfide bond" evidence="12">
    <location>
        <begin position="89"/>
        <end position="107"/>
    </location>
</feature>
<keyword evidence="16" id="KW-1185">Reference proteome</keyword>
<dbReference type="SUPFAM" id="SSF57184">
    <property type="entry name" value="Growth factor receptor domain"/>
    <property type="match status" value="1"/>
</dbReference>